<comment type="subcellular location">
    <subcellularLocation>
        <location evidence="1">Golgi apparatus membrane</location>
        <topology evidence="1">Peripheral membrane protein</topology>
    </subcellularLocation>
</comment>
<name>A0A0D2E8P1_9EURO</name>
<comment type="similarity">
    <text evidence="2">Belongs to the COG1 family.</text>
</comment>
<proteinExistence type="inferred from homology"/>
<evidence type="ECO:0000313" key="9">
    <source>
        <dbReference type="Proteomes" id="UP000054342"/>
    </source>
</evidence>
<evidence type="ECO:0000313" key="8">
    <source>
        <dbReference type="EMBL" id="KIW51793.1"/>
    </source>
</evidence>
<dbReference type="OrthoDB" id="46189at2759"/>
<dbReference type="AlphaFoldDB" id="A0A0D2E8P1"/>
<dbReference type="InterPro" id="IPR033370">
    <property type="entry name" value="COG1"/>
</dbReference>
<dbReference type="Pfam" id="PF08700">
    <property type="entry name" value="VPS51_Exo84_N"/>
    <property type="match status" value="1"/>
</dbReference>
<dbReference type="Proteomes" id="UP000054342">
    <property type="component" value="Unassembled WGS sequence"/>
</dbReference>
<gene>
    <name evidence="8" type="ORF">PV05_10478</name>
</gene>
<dbReference type="GO" id="GO:0017119">
    <property type="term" value="C:Golgi transport complex"/>
    <property type="evidence" value="ECO:0007669"/>
    <property type="project" value="InterPro"/>
</dbReference>
<evidence type="ECO:0000256" key="5">
    <source>
        <dbReference type="ARBA" id="ARBA00022927"/>
    </source>
</evidence>
<sequence>MDPGTTITRWQQAFEEYRIPTTRAIEKQLRASASRDKEKLRGLVGGSYRELLATAEAIVVLEEKTKLVEHHVSTISHNCRPPQQDVSRRPPPPQKGTLAQFRLLQRCYTTSATFLRSQETLQCSKLILLSRLLLRSLGNETSLSQSLEHLKNRFGALRRQLLRQIDAKLISPDSSVRVLLEAICSYCLVTGVSSEDALAHLRQLRLEKLRRRLDTFRTQTTIAEALHYQLSSLQTFKTLTGRLVTEAANSLQGQAILADATIREGDSLDLDRIWPLLSDEIRSFVPYFKRSAPTAEELQAKFEAWSQDVCQILVKAVDEHLSEVNDVTKVLALRNELYNILLPVFFSTPASRDIKEDIRRSLNKKLDDICQAQGSQLSRITETLVDTTNAGKRGKSIWDPETVQTPLHNGGSKMIKCVKVRHSGLSAGLSRATKSLYAWISDVHTTKDQIDGLFKIRWRDMVEEPDEDQEEDAQLLVQMLCKEDPTHYNKTLQGSLRNAISKHEAKLATAASEAVRQPSDISHAVYLVRVIRVSTEILQTAFTDEVETTKLAESVPQLHQVIAAEVVRRLSEASGSGRKIRKWNKEQLPENMPSPEAFMTLRRLCQIMSDIGGTDLWCTFAVALVKKAVAADVFDAEKKVKYIETDFDEAYLRLALDHGSESSNASPSESKQTSRSESEYWTRTKLLFGVLA</sequence>
<dbReference type="GO" id="GO:0015031">
    <property type="term" value="P:protein transport"/>
    <property type="evidence" value="ECO:0007669"/>
    <property type="project" value="UniProtKB-KW"/>
</dbReference>
<evidence type="ECO:0000256" key="1">
    <source>
        <dbReference type="ARBA" id="ARBA00004395"/>
    </source>
</evidence>
<keyword evidence="7" id="KW-0472">Membrane</keyword>
<keyword evidence="5" id="KW-0653">Protein transport</keyword>
<dbReference type="GO" id="GO:0000139">
    <property type="term" value="C:Golgi membrane"/>
    <property type="evidence" value="ECO:0007669"/>
    <property type="project" value="UniProtKB-SubCell"/>
</dbReference>
<dbReference type="PANTHER" id="PTHR31658">
    <property type="entry name" value="CONSERVED OLIGOMERIC GOLGI COMPLEX SUBUNIT 1"/>
    <property type="match status" value="1"/>
</dbReference>
<dbReference type="HOGENOM" id="CLU_008451_0_0_1"/>
<evidence type="ECO:0000256" key="4">
    <source>
        <dbReference type="ARBA" id="ARBA00022448"/>
    </source>
</evidence>
<evidence type="ECO:0000256" key="3">
    <source>
        <dbReference type="ARBA" id="ARBA00020978"/>
    </source>
</evidence>
<dbReference type="RefSeq" id="XP_013312377.1">
    <property type="nucleotide sequence ID" value="XM_013456923.1"/>
</dbReference>
<dbReference type="PANTHER" id="PTHR31658:SF0">
    <property type="entry name" value="CONSERVED OLIGOMERIC GOLGI COMPLEX SUBUNIT 1"/>
    <property type="match status" value="1"/>
</dbReference>
<evidence type="ECO:0000256" key="2">
    <source>
        <dbReference type="ARBA" id="ARBA00006653"/>
    </source>
</evidence>
<reference evidence="8 9" key="1">
    <citation type="submission" date="2015-01" db="EMBL/GenBank/DDBJ databases">
        <title>The Genome Sequence of Exophiala xenobiotica CBS118157.</title>
        <authorList>
            <consortium name="The Broad Institute Genomics Platform"/>
            <person name="Cuomo C."/>
            <person name="de Hoog S."/>
            <person name="Gorbushina A."/>
            <person name="Stielow B."/>
            <person name="Teixiera M."/>
            <person name="Abouelleil A."/>
            <person name="Chapman S.B."/>
            <person name="Priest M."/>
            <person name="Young S.K."/>
            <person name="Wortman J."/>
            <person name="Nusbaum C."/>
            <person name="Birren B."/>
        </authorList>
    </citation>
    <scope>NUCLEOTIDE SEQUENCE [LARGE SCALE GENOMIC DNA]</scope>
    <source>
        <strain evidence="8 9">CBS 118157</strain>
    </source>
</reference>
<evidence type="ECO:0000256" key="6">
    <source>
        <dbReference type="ARBA" id="ARBA00023034"/>
    </source>
</evidence>
<dbReference type="EMBL" id="KN847322">
    <property type="protein sequence ID" value="KIW51793.1"/>
    <property type="molecule type" value="Genomic_DNA"/>
</dbReference>
<organism evidence="8 9">
    <name type="scientific">Exophiala xenobiotica</name>
    <dbReference type="NCBI Taxonomy" id="348802"/>
    <lineage>
        <taxon>Eukaryota</taxon>
        <taxon>Fungi</taxon>
        <taxon>Dikarya</taxon>
        <taxon>Ascomycota</taxon>
        <taxon>Pezizomycotina</taxon>
        <taxon>Eurotiomycetes</taxon>
        <taxon>Chaetothyriomycetidae</taxon>
        <taxon>Chaetothyriales</taxon>
        <taxon>Herpotrichiellaceae</taxon>
        <taxon>Exophiala</taxon>
    </lineage>
</organism>
<keyword evidence="6" id="KW-0333">Golgi apparatus</keyword>
<protein>
    <recommendedName>
        <fullName evidence="3">Conserved oligomeric Golgi complex subunit 1</fullName>
    </recommendedName>
</protein>
<keyword evidence="9" id="KW-1185">Reference proteome</keyword>
<keyword evidence="4" id="KW-0813">Transport</keyword>
<accession>A0A0D2E8P1</accession>
<dbReference type="GeneID" id="25332386"/>
<evidence type="ECO:0000256" key="7">
    <source>
        <dbReference type="ARBA" id="ARBA00023136"/>
    </source>
</evidence>
<dbReference type="GO" id="GO:0006891">
    <property type="term" value="P:intra-Golgi vesicle-mediated transport"/>
    <property type="evidence" value="ECO:0007669"/>
    <property type="project" value="InterPro"/>
</dbReference>
<dbReference type="STRING" id="348802.A0A0D2E8P1"/>